<keyword evidence="8" id="KW-1185">Reference proteome</keyword>
<keyword evidence="2 4" id="KW-0442">Lipid degradation</keyword>
<dbReference type="EMBL" id="BMMF01000001">
    <property type="protein sequence ID" value="GGK20181.1"/>
    <property type="molecule type" value="Genomic_DNA"/>
</dbReference>
<dbReference type="InterPro" id="IPR050301">
    <property type="entry name" value="NTE"/>
</dbReference>
<dbReference type="Gene3D" id="3.40.1090.10">
    <property type="entry name" value="Cytosolic phospholipase A2 catalytic domain"/>
    <property type="match status" value="2"/>
</dbReference>
<evidence type="ECO:0000259" key="6">
    <source>
        <dbReference type="PROSITE" id="PS51635"/>
    </source>
</evidence>
<dbReference type="GO" id="GO:0016042">
    <property type="term" value="P:lipid catabolic process"/>
    <property type="evidence" value="ECO:0007669"/>
    <property type="project" value="UniProtKB-UniRule"/>
</dbReference>
<dbReference type="PANTHER" id="PTHR14226">
    <property type="entry name" value="NEUROPATHY TARGET ESTERASE/SWISS CHEESE D.MELANOGASTER"/>
    <property type="match status" value="1"/>
</dbReference>
<dbReference type="PANTHER" id="PTHR14226:SF76">
    <property type="entry name" value="NTE FAMILY PROTEIN RSSA"/>
    <property type="match status" value="1"/>
</dbReference>
<evidence type="ECO:0000256" key="5">
    <source>
        <dbReference type="SAM" id="MobiDB-lite"/>
    </source>
</evidence>
<evidence type="ECO:0000256" key="1">
    <source>
        <dbReference type="ARBA" id="ARBA00022801"/>
    </source>
</evidence>
<feature type="compositionally biased region" description="Low complexity" evidence="5">
    <location>
        <begin position="12"/>
        <end position="31"/>
    </location>
</feature>
<reference evidence="7 8" key="1">
    <citation type="journal article" date="2014" name="Int. J. Syst. Evol. Microbiol.">
        <title>Complete genome sequence of Corynebacterium casei LMG S-19264T (=DSM 44701T), isolated from a smear-ripened cheese.</title>
        <authorList>
            <consortium name="US DOE Joint Genome Institute (JGI-PGF)"/>
            <person name="Walter F."/>
            <person name="Albersmeier A."/>
            <person name="Kalinowski J."/>
            <person name="Ruckert C."/>
        </authorList>
    </citation>
    <scope>NUCLEOTIDE SEQUENCE [LARGE SCALE GENOMIC DNA]</scope>
    <source>
        <strain evidence="7 8">CGMCC 1.9161</strain>
    </source>
</reference>
<feature type="active site" description="Nucleophile" evidence="4">
    <location>
        <position position="96"/>
    </location>
</feature>
<dbReference type="PROSITE" id="PS51635">
    <property type="entry name" value="PNPLA"/>
    <property type="match status" value="1"/>
</dbReference>
<dbReference type="InterPro" id="IPR016035">
    <property type="entry name" value="Acyl_Trfase/lysoPLipase"/>
</dbReference>
<evidence type="ECO:0000256" key="4">
    <source>
        <dbReference type="PROSITE-ProRule" id="PRU01161"/>
    </source>
</evidence>
<gene>
    <name evidence="7" type="ORF">GCM10011322_03590</name>
</gene>
<feature type="domain" description="PNPLA" evidence="6">
    <location>
        <begin position="63"/>
        <end position="223"/>
    </location>
</feature>
<evidence type="ECO:0000313" key="8">
    <source>
        <dbReference type="Proteomes" id="UP000600449"/>
    </source>
</evidence>
<dbReference type="Pfam" id="PF01734">
    <property type="entry name" value="Patatin"/>
    <property type="match status" value="1"/>
</dbReference>
<accession>A0A917Q3W9</accession>
<proteinExistence type="predicted"/>
<organism evidence="7 8">
    <name type="scientific">Salinarimonas ramus</name>
    <dbReference type="NCBI Taxonomy" id="690164"/>
    <lineage>
        <taxon>Bacteria</taxon>
        <taxon>Pseudomonadati</taxon>
        <taxon>Pseudomonadota</taxon>
        <taxon>Alphaproteobacteria</taxon>
        <taxon>Hyphomicrobiales</taxon>
        <taxon>Salinarimonadaceae</taxon>
        <taxon>Salinarimonas</taxon>
    </lineage>
</organism>
<comment type="caution">
    <text evidence="4">Lacks conserved residue(s) required for the propagation of feature annotation.</text>
</comment>
<evidence type="ECO:0000256" key="2">
    <source>
        <dbReference type="ARBA" id="ARBA00022963"/>
    </source>
</evidence>
<dbReference type="Proteomes" id="UP000600449">
    <property type="component" value="Unassembled WGS sequence"/>
</dbReference>
<dbReference type="InterPro" id="IPR002641">
    <property type="entry name" value="PNPLA_dom"/>
</dbReference>
<comment type="caution">
    <text evidence="7">The sequence shown here is derived from an EMBL/GenBank/DDBJ whole genome shotgun (WGS) entry which is preliminary data.</text>
</comment>
<feature type="active site" description="Proton acceptor" evidence="4">
    <location>
        <position position="210"/>
    </location>
</feature>
<feature type="short sequence motif" description="GXSXG" evidence="4">
    <location>
        <begin position="94"/>
        <end position="98"/>
    </location>
</feature>
<evidence type="ECO:0000256" key="3">
    <source>
        <dbReference type="ARBA" id="ARBA00023098"/>
    </source>
</evidence>
<feature type="short sequence motif" description="DGA/G" evidence="4">
    <location>
        <begin position="210"/>
        <end position="212"/>
    </location>
</feature>
<feature type="region of interest" description="Disordered" evidence="5">
    <location>
        <begin position="1"/>
        <end position="54"/>
    </location>
</feature>
<evidence type="ECO:0000313" key="7">
    <source>
        <dbReference type="EMBL" id="GGK20181.1"/>
    </source>
</evidence>
<sequence>MSGPSLGIDTGSIAAAGSSPSSIAQAPGQASLQAPSRRDASPPTGSAATQKPARSRNRLKIGIALGGGAARGWSHIGVLRVLAEAGIEPDVIAGSSIGAVVGGCYAAGKLDDLERFARDLTKRRVLGLLDFHIGASGLIAGQRLKKLLDVDLGGLRIEDLPKTFAAIATELGTGHEVWLTKGNLVQAVNASYALPGIIDPVRVRGRLLMDGALINPVPVTTARAMGADLVVCVNLNGDLKLRGTTIQSLHGDDIDEEEDELVEAVIEEPRRWGLFGPVRGAADRVRNRPPRPRIGPGVASVMIDAFNITQDRISRSRLAGDPPDLMISPKLGAVGLFEFHRAGEIIDLGEQAARRVLPDLVELLKEAERQLVP</sequence>
<keyword evidence="3 4" id="KW-0443">Lipid metabolism</keyword>
<keyword evidence="1 4" id="KW-0378">Hydrolase</keyword>
<protein>
    <submittedName>
        <fullName evidence="7">Patatin family protein</fullName>
    </submittedName>
</protein>
<dbReference type="GO" id="GO:0016787">
    <property type="term" value="F:hydrolase activity"/>
    <property type="evidence" value="ECO:0007669"/>
    <property type="project" value="UniProtKB-UniRule"/>
</dbReference>
<dbReference type="SUPFAM" id="SSF52151">
    <property type="entry name" value="FabD/lysophospholipase-like"/>
    <property type="match status" value="1"/>
</dbReference>
<dbReference type="AlphaFoldDB" id="A0A917Q3W9"/>
<name>A0A917Q3W9_9HYPH</name>
<dbReference type="RefSeq" id="WP_188908875.1">
    <property type="nucleotide sequence ID" value="NZ_BMMF01000001.1"/>
</dbReference>